<proteinExistence type="predicted"/>
<dbReference type="EMBL" id="JANBPG010002129">
    <property type="protein sequence ID" value="KAJ1886944.1"/>
    <property type="molecule type" value="Genomic_DNA"/>
</dbReference>
<feature type="non-terminal residue" evidence="1">
    <location>
        <position position="1"/>
    </location>
</feature>
<evidence type="ECO:0000313" key="1">
    <source>
        <dbReference type="EMBL" id="KAJ1886944.1"/>
    </source>
</evidence>
<accession>A0ACC1I451</accession>
<reference evidence="1" key="1">
    <citation type="submission" date="2022-07" db="EMBL/GenBank/DDBJ databases">
        <title>Phylogenomic reconstructions and comparative analyses of Kickxellomycotina fungi.</title>
        <authorList>
            <person name="Reynolds N.K."/>
            <person name="Stajich J.E."/>
            <person name="Barry K."/>
            <person name="Grigoriev I.V."/>
            <person name="Crous P."/>
            <person name="Smith M.E."/>
        </authorList>
    </citation>
    <scope>NUCLEOTIDE SEQUENCE</scope>
    <source>
        <strain evidence="1">Benny 63K</strain>
    </source>
</reference>
<gene>
    <name evidence="1" type="ORF">LPJ66_009377</name>
</gene>
<name>A0ACC1I451_9FUNG</name>
<keyword evidence="2" id="KW-1185">Reference proteome</keyword>
<comment type="caution">
    <text evidence="1">The sequence shown here is derived from an EMBL/GenBank/DDBJ whole genome shotgun (WGS) entry which is preliminary data.</text>
</comment>
<protein>
    <submittedName>
        <fullName evidence="1">Uncharacterized protein</fullName>
    </submittedName>
</protein>
<organism evidence="1 2">
    <name type="scientific">Kickxella alabastrina</name>
    <dbReference type="NCBI Taxonomy" id="61397"/>
    <lineage>
        <taxon>Eukaryota</taxon>
        <taxon>Fungi</taxon>
        <taxon>Fungi incertae sedis</taxon>
        <taxon>Zoopagomycota</taxon>
        <taxon>Kickxellomycotina</taxon>
        <taxon>Kickxellomycetes</taxon>
        <taxon>Kickxellales</taxon>
        <taxon>Kickxellaceae</taxon>
        <taxon>Kickxella</taxon>
    </lineage>
</organism>
<sequence>TPWLFNPTTKQFISYDDPQSIKIKVDYAAAKGLGGTMVWSMNMDYNDELLSVVNSFGSQARTIATSSTVST</sequence>
<evidence type="ECO:0000313" key="2">
    <source>
        <dbReference type="Proteomes" id="UP001150581"/>
    </source>
</evidence>
<dbReference type="Proteomes" id="UP001150581">
    <property type="component" value="Unassembled WGS sequence"/>
</dbReference>